<organism evidence="1 2">
    <name type="scientific">Cirrhinus molitorella</name>
    <name type="common">mud carp</name>
    <dbReference type="NCBI Taxonomy" id="172907"/>
    <lineage>
        <taxon>Eukaryota</taxon>
        <taxon>Metazoa</taxon>
        <taxon>Chordata</taxon>
        <taxon>Craniata</taxon>
        <taxon>Vertebrata</taxon>
        <taxon>Euteleostomi</taxon>
        <taxon>Actinopterygii</taxon>
        <taxon>Neopterygii</taxon>
        <taxon>Teleostei</taxon>
        <taxon>Ostariophysi</taxon>
        <taxon>Cypriniformes</taxon>
        <taxon>Cyprinidae</taxon>
        <taxon>Labeoninae</taxon>
        <taxon>Labeonini</taxon>
        <taxon>Cirrhinus</taxon>
    </lineage>
</organism>
<keyword evidence="2" id="KW-1185">Reference proteome</keyword>
<dbReference type="EMBL" id="JAUYZG010000007">
    <property type="protein sequence ID" value="KAK2902810.1"/>
    <property type="molecule type" value="Genomic_DNA"/>
</dbReference>
<reference evidence="1" key="1">
    <citation type="submission" date="2023-08" db="EMBL/GenBank/DDBJ databases">
        <title>Chromosome-level Genome Assembly of mud carp (Cirrhinus molitorella).</title>
        <authorList>
            <person name="Liu H."/>
        </authorList>
    </citation>
    <scope>NUCLEOTIDE SEQUENCE</scope>
    <source>
        <strain evidence="1">Prfri</strain>
        <tissue evidence="1">Muscle</tissue>
    </source>
</reference>
<dbReference type="Proteomes" id="UP001187343">
    <property type="component" value="Unassembled WGS sequence"/>
</dbReference>
<dbReference type="AlphaFoldDB" id="A0AA88Q1H1"/>
<evidence type="ECO:0000313" key="1">
    <source>
        <dbReference type="EMBL" id="KAK2902810.1"/>
    </source>
</evidence>
<gene>
    <name evidence="1" type="ORF">Q8A67_007523</name>
</gene>
<protein>
    <submittedName>
        <fullName evidence="1">Uncharacterized protein</fullName>
    </submittedName>
</protein>
<evidence type="ECO:0000313" key="2">
    <source>
        <dbReference type="Proteomes" id="UP001187343"/>
    </source>
</evidence>
<comment type="caution">
    <text evidence="1">The sequence shown here is derived from an EMBL/GenBank/DDBJ whole genome shotgun (WGS) entry which is preliminary data.</text>
</comment>
<proteinExistence type="predicted"/>
<sequence>MKGFKNDPERASLLLNRFQHCSAAGYSKISRAHVPLQLLIRPTQRGASENKTLSQELWPSLEVKAIVERRGAALSEIREQRMMWPNGMEREWEELSDIPRT</sequence>
<name>A0AA88Q1H1_9TELE</name>
<accession>A0AA88Q1H1</accession>